<feature type="transmembrane region" description="Helical" evidence="1">
    <location>
        <begin position="79"/>
        <end position="97"/>
    </location>
</feature>
<keyword evidence="1" id="KW-0812">Transmembrane</keyword>
<dbReference type="AlphaFoldDB" id="A0A851HU09"/>
<keyword evidence="3" id="KW-1185">Reference proteome</keyword>
<feature type="transmembrane region" description="Helical" evidence="1">
    <location>
        <begin position="209"/>
        <end position="227"/>
    </location>
</feature>
<dbReference type="Pfam" id="PF05940">
    <property type="entry name" value="NnrS"/>
    <property type="match status" value="1"/>
</dbReference>
<dbReference type="Proteomes" id="UP000536442">
    <property type="component" value="Unassembled WGS sequence"/>
</dbReference>
<dbReference type="EMBL" id="JABEVQ010000003">
    <property type="protein sequence ID" value="NWN90996.1"/>
    <property type="molecule type" value="Genomic_DNA"/>
</dbReference>
<protein>
    <submittedName>
        <fullName evidence="2">NnrS family protein</fullName>
    </submittedName>
</protein>
<feature type="transmembrane region" description="Helical" evidence="1">
    <location>
        <begin position="354"/>
        <end position="374"/>
    </location>
</feature>
<gene>
    <name evidence="2" type="ORF">HLV39_05765</name>
</gene>
<evidence type="ECO:0000313" key="2">
    <source>
        <dbReference type="EMBL" id="NWN90996.1"/>
    </source>
</evidence>
<reference evidence="2 3" key="1">
    <citation type="submission" date="2020-03" db="EMBL/GenBank/DDBJ databases">
        <title>Metagenomic, metatranscriptomic, and metabolomic analyses revealed the key microbes and metabolic features during the fermentation of ganjang, Korean traditional soy sauce.</title>
        <authorList>
            <person name="Chun B.H."/>
            <person name="Jeon C.O."/>
        </authorList>
    </citation>
    <scope>NUCLEOTIDE SEQUENCE [LARGE SCALE GENOMIC DNA]</scope>
    <source>
        <strain evidence="2 3">KG14</strain>
    </source>
</reference>
<feature type="transmembrane region" description="Helical" evidence="1">
    <location>
        <begin position="16"/>
        <end position="40"/>
    </location>
</feature>
<keyword evidence="1" id="KW-1133">Transmembrane helix</keyword>
<feature type="transmembrane region" description="Helical" evidence="1">
    <location>
        <begin position="233"/>
        <end position="251"/>
    </location>
</feature>
<accession>A0A851HU09</accession>
<keyword evidence="1" id="KW-0472">Membrane</keyword>
<organism evidence="2 3">
    <name type="scientific">Marinobacter adhaerens</name>
    <dbReference type="NCBI Taxonomy" id="1033846"/>
    <lineage>
        <taxon>Bacteria</taxon>
        <taxon>Pseudomonadati</taxon>
        <taxon>Pseudomonadota</taxon>
        <taxon>Gammaproteobacteria</taxon>
        <taxon>Pseudomonadales</taxon>
        <taxon>Marinobacteraceae</taxon>
        <taxon>Marinobacter</taxon>
    </lineage>
</organism>
<sequence length="386" mass="41552">MILNKSDTRRKPKDQTFWVFFPAASLLAALAVPLSVWAVWSGTGWPAGLLGTGHGHELIFGFALAVIAGYTLGPQPASVVYPLFGLWLAARLSWFFWPDSLLAQTLSPAFTLLLAWHVVPRFNAAKKWRNKMVGPLILVLCLLAAMFGLAEALGPFNTSWLPGHLQLMHSAIAGLLLLMTFMGGRVIAPAVAGTLEKKGIPLEARVQPRIEGALIVTLGCTVFLTAFPAANPVAGSLLVIASGLITLRTLRWKLWLCPERPDLLVLGLGYVWLAVGALLTGAALLLGKTPAPALHVITIGALGVLSTSIMLRLAWQRGHRTPPTTTDIALIATLLSGAAISRLVAGSAPFSSPALLWLSAGLWALAYFWVFIRLQTLRKYAKKRQK</sequence>
<feature type="transmembrane region" description="Helical" evidence="1">
    <location>
        <begin position="52"/>
        <end position="72"/>
    </location>
</feature>
<feature type="transmembrane region" description="Helical" evidence="1">
    <location>
        <begin position="293"/>
        <end position="315"/>
    </location>
</feature>
<name>A0A851HU09_9GAMM</name>
<feature type="transmembrane region" description="Helical" evidence="1">
    <location>
        <begin position="263"/>
        <end position="287"/>
    </location>
</feature>
<dbReference type="InterPro" id="IPR010266">
    <property type="entry name" value="NnrS"/>
</dbReference>
<evidence type="ECO:0000313" key="3">
    <source>
        <dbReference type="Proteomes" id="UP000536442"/>
    </source>
</evidence>
<feature type="transmembrane region" description="Helical" evidence="1">
    <location>
        <begin position="103"/>
        <end position="120"/>
    </location>
</feature>
<feature type="transmembrane region" description="Helical" evidence="1">
    <location>
        <begin position="170"/>
        <end position="188"/>
    </location>
</feature>
<feature type="transmembrane region" description="Helical" evidence="1">
    <location>
        <begin position="132"/>
        <end position="150"/>
    </location>
</feature>
<feature type="transmembrane region" description="Helical" evidence="1">
    <location>
        <begin position="327"/>
        <end position="348"/>
    </location>
</feature>
<proteinExistence type="predicted"/>
<evidence type="ECO:0000256" key="1">
    <source>
        <dbReference type="SAM" id="Phobius"/>
    </source>
</evidence>
<comment type="caution">
    <text evidence="2">The sequence shown here is derived from an EMBL/GenBank/DDBJ whole genome shotgun (WGS) entry which is preliminary data.</text>
</comment>